<dbReference type="OrthoDB" id="9806197at2"/>
<dbReference type="AlphaFoldDB" id="A0A1H5C9K9"/>
<dbReference type="PANTHER" id="PTHR11735">
    <property type="entry name" value="TRNA N6-ADENOSINE THREONYLCARBAMOYLTRANSFERASE"/>
    <property type="match status" value="1"/>
</dbReference>
<evidence type="ECO:0000313" key="10">
    <source>
        <dbReference type="EMBL" id="SED63509.1"/>
    </source>
</evidence>
<sequence length="354" mass="36276">MATEHDDAPIVLGIETSCDETGIALVRGQELLVDVTASSMDEHARFGGIVPEVASRAHLEAFGPTLTAAVERAGLTLGDIDAVAVTSGPGLVGSLTVGVAAAKSLALGLGVPLYGVNHILGHVAVDVLVDGPFPEEFLGLVVSGGHSSLLHVRDIATDVVELGQTLDDAAGEAFDKVGRLLGLPYPGGPHVDKLAQQGDPEAFAFPRGLSKPKDLAAHAYNFSFSGLKTAVARVVEGFTDRGEEVPAADVAASFSEAVADVLVTKTLAACAKHDVRCVVIGGGFSANSRLRSLATERFGDAGIEVRIPPIRYCTDNGAMIAALGSAVVTAGLPPSDFAITIDSQMPLTQVLATA</sequence>
<evidence type="ECO:0000256" key="4">
    <source>
        <dbReference type="ARBA" id="ARBA00022723"/>
    </source>
</evidence>
<feature type="binding site" evidence="8">
    <location>
        <position position="118"/>
    </location>
    <ligand>
        <name>Fe cation</name>
        <dbReference type="ChEBI" id="CHEBI:24875"/>
    </ligand>
</feature>
<dbReference type="FunFam" id="3.30.420.40:FF:000012">
    <property type="entry name" value="tRNA N6-adenosine threonylcarbamoyltransferase"/>
    <property type="match status" value="1"/>
</dbReference>
<keyword evidence="4 8" id="KW-0479">Metal-binding</keyword>
<keyword evidence="3 8" id="KW-0819">tRNA processing</keyword>
<feature type="binding site" evidence="8">
    <location>
        <position position="122"/>
    </location>
    <ligand>
        <name>Fe cation</name>
        <dbReference type="ChEBI" id="CHEBI:24875"/>
    </ligand>
</feature>
<keyword evidence="5 8" id="KW-0408">Iron</keyword>
<evidence type="ECO:0000313" key="11">
    <source>
        <dbReference type="Proteomes" id="UP000199220"/>
    </source>
</evidence>
<evidence type="ECO:0000256" key="6">
    <source>
        <dbReference type="ARBA" id="ARBA00023315"/>
    </source>
</evidence>
<evidence type="ECO:0000256" key="5">
    <source>
        <dbReference type="ARBA" id="ARBA00023004"/>
    </source>
</evidence>
<dbReference type="PRINTS" id="PR00789">
    <property type="entry name" value="OSIALOPTASE"/>
</dbReference>
<feature type="binding site" evidence="8">
    <location>
        <position position="175"/>
    </location>
    <ligand>
        <name>substrate</name>
    </ligand>
</feature>
<dbReference type="HAMAP" id="MF_01445">
    <property type="entry name" value="TsaD"/>
    <property type="match status" value="1"/>
</dbReference>
<dbReference type="InterPro" id="IPR022450">
    <property type="entry name" value="TsaD"/>
</dbReference>
<dbReference type="InterPro" id="IPR017861">
    <property type="entry name" value="KAE1/TsaD"/>
</dbReference>
<evidence type="ECO:0000256" key="7">
    <source>
        <dbReference type="ARBA" id="ARBA00048117"/>
    </source>
</evidence>
<dbReference type="CDD" id="cd24133">
    <property type="entry name" value="ASKHA_NBD_TsaD_bac"/>
    <property type="match status" value="1"/>
</dbReference>
<dbReference type="EC" id="2.3.1.234" evidence="8"/>
<evidence type="ECO:0000256" key="1">
    <source>
        <dbReference type="ARBA" id="ARBA00022490"/>
    </source>
</evidence>
<evidence type="ECO:0000256" key="3">
    <source>
        <dbReference type="ARBA" id="ARBA00022694"/>
    </source>
</evidence>
<comment type="similarity">
    <text evidence="8">Belongs to the KAE1 / TsaD family.</text>
</comment>
<dbReference type="RefSeq" id="WP_089771389.1">
    <property type="nucleotide sequence ID" value="NZ_FNTX01000001.1"/>
</dbReference>
<evidence type="ECO:0000256" key="2">
    <source>
        <dbReference type="ARBA" id="ARBA00022679"/>
    </source>
</evidence>
<dbReference type="InterPro" id="IPR000905">
    <property type="entry name" value="Gcp-like_dom"/>
</dbReference>
<dbReference type="GO" id="GO:0005737">
    <property type="term" value="C:cytoplasm"/>
    <property type="evidence" value="ECO:0007669"/>
    <property type="project" value="UniProtKB-SubCell"/>
</dbReference>
<feature type="binding site" evidence="8">
    <location>
        <position position="287"/>
    </location>
    <ligand>
        <name>substrate</name>
    </ligand>
</feature>
<dbReference type="Pfam" id="PF00814">
    <property type="entry name" value="TsaD"/>
    <property type="match status" value="1"/>
</dbReference>
<comment type="catalytic activity">
    <reaction evidence="7 8">
        <text>L-threonylcarbamoyladenylate + adenosine(37) in tRNA = N(6)-L-threonylcarbamoyladenosine(37) in tRNA + AMP + H(+)</text>
        <dbReference type="Rhea" id="RHEA:37059"/>
        <dbReference type="Rhea" id="RHEA-COMP:10162"/>
        <dbReference type="Rhea" id="RHEA-COMP:10163"/>
        <dbReference type="ChEBI" id="CHEBI:15378"/>
        <dbReference type="ChEBI" id="CHEBI:73682"/>
        <dbReference type="ChEBI" id="CHEBI:74411"/>
        <dbReference type="ChEBI" id="CHEBI:74418"/>
        <dbReference type="ChEBI" id="CHEBI:456215"/>
        <dbReference type="EC" id="2.3.1.234"/>
    </reaction>
</comment>
<dbReference type="GO" id="GO:0061711">
    <property type="term" value="F:tRNA N(6)-L-threonylcarbamoyladenine synthase activity"/>
    <property type="evidence" value="ECO:0007669"/>
    <property type="project" value="UniProtKB-EC"/>
</dbReference>
<dbReference type="STRING" id="648782.SAMN04488554_0315"/>
<gene>
    <name evidence="8" type="primary">tsaD</name>
    <name evidence="10" type="ORF">SAMN04488554_0315</name>
</gene>
<reference evidence="11" key="1">
    <citation type="submission" date="2016-10" db="EMBL/GenBank/DDBJ databases">
        <authorList>
            <person name="Varghese N."/>
            <person name="Submissions S."/>
        </authorList>
    </citation>
    <scope>NUCLEOTIDE SEQUENCE [LARGE SCALE GENOMIC DNA]</scope>
    <source>
        <strain evidence="11">DSM 21368</strain>
    </source>
</reference>
<dbReference type="PROSITE" id="PS01016">
    <property type="entry name" value="GLYCOPROTEASE"/>
    <property type="match status" value="1"/>
</dbReference>
<feature type="binding site" evidence="8">
    <location>
        <position position="192"/>
    </location>
    <ligand>
        <name>substrate</name>
    </ligand>
</feature>
<organism evidence="10 11">
    <name type="scientific">Ruania alba</name>
    <dbReference type="NCBI Taxonomy" id="648782"/>
    <lineage>
        <taxon>Bacteria</taxon>
        <taxon>Bacillati</taxon>
        <taxon>Actinomycetota</taxon>
        <taxon>Actinomycetes</taxon>
        <taxon>Micrococcales</taxon>
        <taxon>Ruaniaceae</taxon>
        <taxon>Ruania</taxon>
    </lineage>
</organism>
<dbReference type="SUPFAM" id="SSF53067">
    <property type="entry name" value="Actin-like ATPase domain"/>
    <property type="match status" value="1"/>
</dbReference>
<comment type="cofactor">
    <cofactor evidence="8">
        <name>Fe(2+)</name>
        <dbReference type="ChEBI" id="CHEBI:29033"/>
    </cofactor>
    <text evidence="8">Binds 1 Fe(2+) ion per subunit.</text>
</comment>
<evidence type="ECO:0000259" key="9">
    <source>
        <dbReference type="Pfam" id="PF00814"/>
    </source>
</evidence>
<dbReference type="InterPro" id="IPR043129">
    <property type="entry name" value="ATPase_NBD"/>
</dbReference>
<dbReference type="Gene3D" id="3.30.420.40">
    <property type="match status" value="2"/>
</dbReference>
<name>A0A1H5C9K9_9MICO</name>
<feature type="binding site" evidence="8">
    <location>
        <begin position="141"/>
        <end position="145"/>
    </location>
    <ligand>
        <name>substrate</name>
    </ligand>
</feature>
<comment type="function">
    <text evidence="8">Required for the formation of a threonylcarbamoyl group on adenosine at position 37 (t(6)A37) in tRNAs that read codons beginning with adenine. Is involved in the transfer of the threonylcarbamoyl moiety of threonylcarbamoyl-AMP (TC-AMP) to the N6 group of A37, together with TsaE and TsaB. TsaD likely plays a direct catalytic role in this reaction.</text>
</comment>
<dbReference type="FunFam" id="3.30.420.40:FF:000040">
    <property type="entry name" value="tRNA N6-adenosine threonylcarbamoyltransferase"/>
    <property type="match status" value="1"/>
</dbReference>
<dbReference type="NCBIfam" id="TIGR00329">
    <property type="entry name" value="gcp_kae1"/>
    <property type="match status" value="1"/>
</dbReference>
<accession>A0A1H5C9K9</accession>
<keyword evidence="6 8" id="KW-0012">Acyltransferase</keyword>
<evidence type="ECO:0000256" key="8">
    <source>
        <dbReference type="HAMAP-Rule" id="MF_01445"/>
    </source>
</evidence>
<dbReference type="Proteomes" id="UP000199220">
    <property type="component" value="Unassembled WGS sequence"/>
</dbReference>
<protein>
    <recommendedName>
        <fullName evidence="8">tRNA N6-adenosine threonylcarbamoyltransferase</fullName>
        <ecNumber evidence="8">2.3.1.234</ecNumber>
    </recommendedName>
    <alternativeName>
        <fullName evidence="8">N6-L-threonylcarbamoyladenine synthase</fullName>
        <shortName evidence="8">t(6)A synthase</shortName>
    </alternativeName>
    <alternativeName>
        <fullName evidence="8">t(6)A37 threonylcarbamoyladenosine biosynthesis protein TsaD</fullName>
    </alternativeName>
    <alternativeName>
        <fullName evidence="8">tRNA threonylcarbamoyladenosine biosynthesis protein TsaD</fullName>
    </alternativeName>
</protein>
<dbReference type="PANTHER" id="PTHR11735:SF6">
    <property type="entry name" value="TRNA N6-ADENOSINE THREONYLCARBAMOYLTRANSFERASE, MITOCHONDRIAL"/>
    <property type="match status" value="1"/>
</dbReference>
<keyword evidence="11" id="KW-1185">Reference proteome</keyword>
<feature type="binding site" evidence="8">
    <location>
        <position position="315"/>
    </location>
    <ligand>
        <name>Fe cation</name>
        <dbReference type="ChEBI" id="CHEBI:24875"/>
    </ligand>
</feature>
<dbReference type="GO" id="GO:0005506">
    <property type="term" value="F:iron ion binding"/>
    <property type="evidence" value="ECO:0007669"/>
    <property type="project" value="UniProtKB-UniRule"/>
</dbReference>
<dbReference type="InterPro" id="IPR017860">
    <property type="entry name" value="Peptidase_M22_CS"/>
</dbReference>
<comment type="subcellular location">
    <subcellularLocation>
        <location evidence="8">Cytoplasm</location>
    </subcellularLocation>
</comment>
<proteinExistence type="inferred from homology"/>
<dbReference type="EMBL" id="FNTX01000001">
    <property type="protein sequence ID" value="SED63509.1"/>
    <property type="molecule type" value="Genomic_DNA"/>
</dbReference>
<dbReference type="GO" id="GO:0002949">
    <property type="term" value="P:tRNA threonylcarbamoyladenosine modification"/>
    <property type="evidence" value="ECO:0007669"/>
    <property type="project" value="UniProtKB-UniRule"/>
</dbReference>
<dbReference type="NCBIfam" id="TIGR03723">
    <property type="entry name" value="T6A_TsaD_YgjD"/>
    <property type="match status" value="1"/>
</dbReference>
<keyword evidence="1 8" id="KW-0963">Cytoplasm</keyword>
<feature type="binding site" evidence="8">
    <location>
        <position position="188"/>
    </location>
    <ligand>
        <name>substrate</name>
    </ligand>
</feature>
<feature type="domain" description="Gcp-like" evidence="9">
    <location>
        <begin position="31"/>
        <end position="321"/>
    </location>
</feature>
<keyword evidence="2 8" id="KW-0808">Transferase</keyword>